<evidence type="ECO:0000259" key="1">
    <source>
        <dbReference type="SMART" id="SM00382"/>
    </source>
</evidence>
<dbReference type="Proteomes" id="UP000000391">
    <property type="component" value="Chromosome"/>
</dbReference>
<dbReference type="GeneID" id="9345758"/>
<dbReference type="GO" id="GO:0005524">
    <property type="term" value="F:ATP binding"/>
    <property type="evidence" value="ECO:0007669"/>
    <property type="project" value="InterPro"/>
</dbReference>
<dbReference type="InterPro" id="IPR050168">
    <property type="entry name" value="AAA_ATPase_domain"/>
</dbReference>
<feature type="domain" description="AAA+ ATPase" evidence="1">
    <location>
        <begin position="52"/>
        <end position="203"/>
    </location>
</feature>
<dbReference type="AlphaFoldDB" id="D7E656"/>
<dbReference type="HOGENOM" id="CLU_1149859_0_0_2"/>
<dbReference type="STRING" id="644295.Metev_0147"/>
<dbReference type="GO" id="GO:0016887">
    <property type="term" value="F:ATP hydrolysis activity"/>
    <property type="evidence" value="ECO:0007669"/>
    <property type="project" value="InterPro"/>
</dbReference>
<dbReference type="Gene3D" id="3.40.50.300">
    <property type="entry name" value="P-loop containing nucleotide triphosphate hydrolases"/>
    <property type="match status" value="1"/>
</dbReference>
<dbReference type="SMART" id="SM00382">
    <property type="entry name" value="AAA"/>
    <property type="match status" value="1"/>
</dbReference>
<reference evidence="2 3" key="1">
    <citation type="submission" date="2010-06" db="EMBL/GenBank/DDBJ databases">
        <title>Complete sequence chromosome of Methanohalobium evestigatum Z-7303.</title>
        <authorList>
            <consortium name="US DOE Joint Genome Institute"/>
            <person name="Lucas S."/>
            <person name="Copeland A."/>
            <person name="Lapidus A."/>
            <person name="Cheng J.-F."/>
            <person name="Bruce D."/>
            <person name="Goodwin L."/>
            <person name="Pitluck S."/>
            <person name="Saunders E."/>
            <person name="Detter J.C."/>
            <person name="Han C."/>
            <person name="Tapia R."/>
            <person name="Land M."/>
            <person name="Hauser L."/>
            <person name="Kyrpides N."/>
            <person name="Mikhailova N."/>
            <person name="Sieprawska-Lupa M."/>
            <person name="Whitman W.B."/>
            <person name="Anderson I."/>
            <person name="Woyke T."/>
        </authorList>
    </citation>
    <scope>NUCLEOTIDE SEQUENCE [LARGE SCALE GENOMIC DNA]</scope>
    <source>
        <strain evidence="3">ATCC BAA-1072 / DSM 3721 / NBRC 107634 / OCM 161 / Z-7303</strain>
    </source>
</reference>
<dbReference type="Pfam" id="PF00004">
    <property type="entry name" value="AAA"/>
    <property type="match status" value="1"/>
</dbReference>
<organism evidence="2 3">
    <name type="scientific">Methanohalobium evestigatum (strain ATCC BAA-1072 / DSM 3721 / NBRC 107634 / OCM 161 / Z-7303)</name>
    <dbReference type="NCBI Taxonomy" id="644295"/>
    <lineage>
        <taxon>Archaea</taxon>
        <taxon>Methanobacteriati</taxon>
        <taxon>Methanobacteriota</taxon>
        <taxon>Stenosarchaea group</taxon>
        <taxon>Methanomicrobia</taxon>
        <taxon>Methanosarcinales</taxon>
        <taxon>Methanosarcinaceae</taxon>
        <taxon>Methanohalobium</taxon>
    </lineage>
</organism>
<dbReference type="SUPFAM" id="SSF52540">
    <property type="entry name" value="P-loop containing nucleoside triphosphate hydrolases"/>
    <property type="match status" value="1"/>
</dbReference>
<evidence type="ECO:0000313" key="2">
    <source>
        <dbReference type="EMBL" id="ADI73078.1"/>
    </source>
</evidence>
<gene>
    <name evidence="2" type="ordered locus">Metev_0147</name>
</gene>
<name>D7E656_METEZ</name>
<dbReference type="RefSeq" id="WP_013193646.1">
    <property type="nucleotide sequence ID" value="NC_014253.1"/>
</dbReference>
<dbReference type="InterPro" id="IPR003959">
    <property type="entry name" value="ATPase_AAA_core"/>
</dbReference>
<keyword evidence="3" id="KW-1185">Reference proteome</keyword>
<accession>D7E656</accession>
<proteinExistence type="predicted"/>
<dbReference type="InterPro" id="IPR027417">
    <property type="entry name" value="P-loop_NTPase"/>
</dbReference>
<dbReference type="PANTHER" id="PTHR23077">
    <property type="entry name" value="AAA-FAMILY ATPASE"/>
    <property type="match status" value="1"/>
</dbReference>
<dbReference type="InterPro" id="IPR003593">
    <property type="entry name" value="AAA+_ATPase"/>
</dbReference>
<evidence type="ECO:0000313" key="3">
    <source>
        <dbReference type="Proteomes" id="UP000000391"/>
    </source>
</evidence>
<dbReference type="KEGG" id="mev:Metev_0147"/>
<dbReference type="GO" id="GO:0031593">
    <property type="term" value="F:polyubiquitin modification-dependent protein binding"/>
    <property type="evidence" value="ECO:0007669"/>
    <property type="project" value="TreeGrafter"/>
</dbReference>
<dbReference type="OrthoDB" id="45425at2157"/>
<dbReference type="PANTHER" id="PTHR23077:SF194">
    <property type="entry name" value="ATPASE FAMILY GENE 2 PROTEIN HOMOLOG B"/>
    <property type="match status" value="1"/>
</dbReference>
<sequence length="260" mass="29414">MNNDDSENKITLQTSKDINGIELLSQLKPTKEKIRKTCSYFFKGKYEGNDVPFRGFILLGPPGTGKTEVIRQVAKEIDKNLQVHNIITYFALVDGANIAAPKWGDAEKNLKDVFQKINYLNQGEGNSNKIILLFDDIESLVLKRGADLAKEWHYSINSILFHELDKINPSNVIMCATSNKPELVDDAILTRLYPIDVPSLPIDQLIVKVENILNNSGVTGDDFELVKSNIQKRLETLENPTIRDAQHFTIVECIENEVWK</sequence>
<protein>
    <submittedName>
        <fullName evidence="2">AAA ATPase central domain protein</fullName>
    </submittedName>
</protein>
<dbReference type="EMBL" id="CP002069">
    <property type="protein sequence ID" value="ADI73078.1"/>
    <property type="molecule type" value="Genomic_DNA"/>
</dbReference>
<dbReference type="GO" id="GO:0005829">
    <property type="term" value="C:cytosol"/>
    <property type="evidence" value="ECO:0007669"/>
    <property type="project" value="TreeGrafter"/>
</dbReference>
<dbReference type="GO" id="GO:0030970">
    <property type="term" value="P:retrograde protein transport, ER to cytosol"/>
    <property type="evidence" value="ECO:0007669"/>
    <property type="project" value="TreeGrafter"/>
</dbReference>